<organism evidence="1 2">
    <name type="scientific">Actinomycetospora chibensis</name>
    <dbReference type="NCBI Taxonomy" id="663606"/>
    <lineage>
        <taxon>Bacteria</taxon>
        <taxon>Bacillati</taxon>
        <taxon>Actinomycetota</taxon>
        <taxon>Actinomycetes</taxon>
        <taxon>Pseudonocardiales</taxon>
        <taxon>Pseudonocardiaceae</taxon>
        <taxon>Actinomycetospora</taxon>
    </lineage>
</organism>
<sequence length="151" mass="16961">MSVFEQLWFTPDDTDPARVARVLAARLDMTLTVDGAHVIVSGGHDDGFGGPVGGAVDVNDYTAMERKVEPEDFAIFDDVPMIWQLWAPVETEEEQQAAARAVFDRLAERLEWPAILTHDFDTLIATYDPRRGVREFPPGTLSDARHRHLWA</sequence>
<evidence type="ECO:0000313" key="1">
    <source>
        <dbReference type="EMBL" id="MFC4836217.1"/>
    </source>
</evidence>
<protein>
    <submittedName>
        <fullName evidence="1">Uncharacterized protein</fullName>
    </submittedName>
</protein>
<accession>A0ABV9RVP9</accession>
<proteinExistence type="predicted"/>
<dbReference type="EMBL" id="JBHSIM010000059">
    <property type="protein sequence ID" value="MFC4836217.1"/>
    <property type="molecule type" value="Genomic_DNA"/>
</dbReference>
<comment type="caution">
    <text evidence="1">The sequence shown here is derived from an EMBL/GenBank/DDBJ whole genome shotgun (WGS) entry which is preliminary data.</text>
</comment>
<evidence type="ECO:0000313" key="2">
    <source>
        <dbReference type="Proteomes" id="UP001595909"/>
    </source>
</evidence>
<gene>
    <name evidence="1" type="ORF">ACFPEL_27665</name>
</gene>
<keyword evidence="2" id="KW-1185">Reference proteome</keyword>
<dbReference type="RefSeq" id="WP_274192262.1">
    <property type="nucleotide sequence ID" value="NZ_BAABHN010000059.1"/>
</dbReference>
<name>A0ABV9RVP9_9PSEU</name>
<dbReference type="Proteomes" id="UP001595909">
    <property type="component" value="Unassembled WGS sequence"/>
</dbReference>
<reference evidence="2" key="1">
    <citation type="journal article" date="2019" name="Int. J. Syst. Evol. Microbiol.">
        <title>The Global Catalogue of Microorganisms (GCM) 10K type strain sequencing project: providing services to taxonomists for standard genome sequencing and annotation.</title>
        <authorList>
            <consortium name="The Broad Institute Genomics Platform"/>
            <consortium name="The Broad Institute Genome Sequencing Center for Infectious Disease"/>
            <person name="Wu L."/>
            <person name="Ma J."/>
        </authorList>
    </citation>
    <scope>NUCLEOTIDE SEQUENCE [LARGE SCALE GENOMIC DNA]</scope>
    <source>
        <strain evidence="2">CCUG 50347</strain>
    </source>
</reference>